<keyword evidence="3" id="KW-1185">Reference proteome</keyword>
<feature type="region of interest" description="Disordered" evidence="1">
    <location>
        <begin position="88"/>
        <end position="143"/>
    </location>
</feature>
<organism evidence="2 3">
    <name type="scientific">Armillaria gallica</name>
    <name type="common">Bulbous honey fungus</name>
    <name type="synonym">Armillaria bulbosa</name>
    <dbReference type="NCBI Taxonomy" id="47427"/>
    <lineage>
        <taxon>Eukaryota</taxon>
        <taxon>Fungi</taxon>
        <taxon>Dikarya</taxon>
        <taxon>Basidiomycota</taxon>
        <taxon>Agaricomycotina</taxon>
        <taxon>Agaricomycetes</taxon>
        <taxon>Agaricomycetidae</taxon>
        <taxon>Agaricales</taxon>
        <taxon>Marasmiineae</taxon>
        <taxon>Physalacriaceae</taxon>
        <taxon>Armillaria</taxon>
    </lineage>
</organism>
<reference evidence="3" key="1">
    <citation type="journal article" date="2017" name="Nat. Ecol. Evol.">
        <title>Genome expansion and lineage-specific genetic innovations in the forest pathogenic fungi Armillaria.</title>
        <authorList>
            <person name="Sipos G."/>
            <person name="Prasanna A.N."/>
            <person name="Walter M.C."/>
            <person name="O'Connor E."/>
            <person name="Balint B."/>
            <person name="Krizsan K."/>
            <person name="Kiss B."/>
            <person name="Hess J."/>
            <person name="Varga T."/>
            <person name="Slot J."/>
            <person name="Riley R."/>
            <person name="Boka B."/>
            <person name="Rigling D."/>
            <person name="Barry K."/>
            <person name="Lee J."/>
            <person name="Mihaltcheva S."/>
            <person name="LaButti K."/>
            <person name="Lipzen A."/>
            <person name="Waldron R."/>
            <person name="Moloney N.M."/>
            <person name="Sperisen C."/>
            <person name="Kredics L."/>
            <person name="Vagvoelgyi C."/>
            <person name="Patrignani A."/>
            <person name="Fitzpatrick D."/>
            <person name="Nagy I."/>
            <person name="Doyle S."/>
            <person name="Anderson J.B."/>
            <person name="Grigoriev I.V."/>
            <person name="Gueldener U."/>
            <person name="Muensterkoetter M."/>
            <person name="Nagy L.G."/>
        </authorList>
    </citation>
    <scope>NUCLEOTIDE SEQUENCE [LARGE SCALE GENOMIC DNA]</scope>
    <source>
        <strain evidence="3">Ar21-2</strain>
    </source>
</reference>
<dbReference type="Proteomes" id="UP000217790">
    <property type="component" value="Unassembled WGS sequence"/>
</dbReference>
<name>A0A2H3CWA3_ARMGA</name>
<protein>
    <submittedName>
        <fullName evidence="2">Uncharacterized protein</fullName>
    </submittedName>
</protein>
<sequence length="143" mass="16144">MSRAAMSLESFQARVRHLFIFVSPLLRRVYSSWEDERFYSRSTSRYPLCLSTTSWSMNTGSRNDFMLLHSTIARPQRVVVVAAVSNPPYAIPQSTTDTFTSEASDNSSDSPPTTSSIGQANSGNHFQPATSYFRRRRSPVRSH</sequence>
<feature type="compositionally biased region" description="Basic residues" evidence="1">
    <location>
        <begin position="133"/>
        <end position="143"/>
    </location>
</feature>
<evidence type="ECO:0000313" key="3">
    <source>
        <dbReference type="Proteomes" id="UP000217790"/>
    </source>
</evidence>
<evidence type="ECO:0000313" key="2">
    <source>
        <dbReference type="EMBL" id="PBK79586.1"/>
    </source>
</evidence>
<feature type="compositionally biased region" description="Polar residues" evidence="1">
    <location>
        <begin position="92"/>
        <end position="103"/>
    </location>
</feature>
<evidence type="ECO:0000256" key="1">
    <source>
        <dbReference type="SAM" id="MobiDB-lite"/>
    </source>
</evidence>
<dbReference type="AlphaFoldDB" id="A0A2H3CWA3"/>
<proteinExistence type="predicted"/>
<feature type="compositionally biased region" description="Low complexity" evidence="1">
    <location>
        <begin position="104"/>
        <end position="116"/>
    </location>
</feature>
<dbReference type="InParanoid" id="A0A2H3CWA3"/>
<gene>
    <name evidence="2" type="ORF">ARMGADRAFT_119446</name>
</gene>
<dbReference type="EMBL" id="KZ293769">
    <property type="protein sequence ID" value="PBK79586.1"/>
    <property type="molecule type" value="Genomic_DNA"/>
</dbReference>
<feature type="compositionally biased region" description="Polar residues" evidence="1">
    <location>
        <begin position="117"/>
        <end position="130"/>
    </location>
</feature>
<accession>A0A2H3CWA3</accession>